<protein>
    <recommendedName>
        <fullName evidence="7">Sensor-like histidine kinase SenX3</fullName>
        <ecNumber evidence="2">2.7.13.3</ecNumber>
    </recommendedName>
</protein>
<dbReference type="GO" id="GO:0000155">
    <property type="term" value="F:phosphorelay sensor kinase activity"/>
    <property type="evidence" value="ECO:0007669"/>
    <property type="project" value="TreeGrafter"/>
</dbReference>
<dbReference type="InterPro" id="IPR003594">
    <property type="entry name" value="HATPase_dom"/>
</dbReference>
<dbReference type="PANTHER" id="PTHR45453">
    <property type="entry name" value="PHOSPHATE REGULON SENSOR PROTEIN PHOR"/>
    <property type="match status" value="1"/>
</dbReference>
<dbReference type="InterPro" id="IPR050351">
    <property type="entry name" value="BphY/WalK/GraS-like"/>
</dbReference>
<keyword evidence="3" id="KW-0597">Phosphoprotein</keyword>
<gene>
    <name evidence="9" type="ORF">BOCO_0754</name>
</gene>
<comment type="caution">
    <text evidence="9">The sequence shown here is derived from an EMBL/GenBank/DDBJ whole genome shotgun (WGS) entry which is preliminary data.</text>
</comment>
<dbReference type="Proteomes" id="UP000216004">
    <property type="component" value="Unassembled WGS sequence"/>
</dbReference>
<dbReference type="PRINTS" id="PR00344">
    <property type="entry name" value="BCTRLSENSOR"/>
</dbReference>
<dbReference type="CDD" id="cd00075">
    <property type="entry name" value="HATPase"/>
    <property type="match status" value="1"/>
</dbReference>
<comment type="catalytic activity">
    <reaction evidence="1">
        <text>ATP + protein L-histidine = ADP + protein N-phospho-L-histidine.</text>
        <dbReference type="EC" id="2.7.13.3"/>
    </reaction>
</comment>
<keyword evidence="5 9" id="KW-0418">Kinase</keyword>
<name>A0A261ETR2_9BIFI</name>
<evidence type="ECO:0000256" key="5">
    <source>
        <dbReference type="ARBA" id="ARBA00022777"/>
    </source>
</evidence>
<feature type="domain" description="Histidine kinase" evidence="8">
    <location>
        <begin position="158"/>
        <end position="387"/>
    </location>
</feature>
<reference evidence="9 10" key="1">
    <citation type="journal article" date="2017" name="BMC Genomics">
        <title>Comparative genomic and phylogenomic analyses of the Bifidobacteriaceae family.</title>
        <authorList>
            <person name="Lugli G.A."/>
            <person name="Milani C."/>
            <person name="Turroni F."/>
            <person name="Duranti S."/>
            <person name="Mancabelli L."/>
            <person name="Mangifesta M."/>
            <person name="Ferrario C."/>
            <person name="Modesto M."/>
            <person name="Mattarelli P."/>
            <person name="Jiri K."/>
            <person name="van Sinderen D."/>
            <person name="Ventura M."/>
        </authorList>
    </citation>
    <scope>NUCLEOTIDE SEQUENCE [LARGE SCALE GENOMIC DNA]</scope>
    <source>
        <strain evidence="9 10">DSM 22924</strain>
    </source>
</reference>
<dbReference type="FunFam" id="3.30.565.10:FF:000006">
    <property type="entry name" value="Sensor histidine kinase WalK"/>
    <property type="match status" value="1"/>
</dbReference>
<dbReference type="InterPro" id="IPR004358">
    <property type="entry name" value="Sig_transdc_His_kin-like_C"/>
</dbReference>
<dbReference type="InterPro" id="IPR036890">
    <property type="entry name" value="HATPase_C_sf"/>
</dbReference>
<dbReference type="SUPFAM" id="SSF55874">
    <property type="entry name" value="ATPase domain of HSP90 chaperone/DNA topoisomerase II/histidine kinase"/>
    <property type="match status" value="1"/>
</dbReference>
<dbReference type="PANTHER" id="PTHR45453:SF1">
    <property type="entry name" value="PHOSPHATE REGULON SENSOR PROTEIN PHOR"/>
    <property type="match status" value="1"/>
</dbReference>
<evidence type="ECO:0000259" key="8">
    <source>
        <dbReference type="PROSITE" id="PS50109"/>
    </source>
</evidence>
<dbReference type="InterPro" id="IPR005467">
    <property type="entry name" value="His_kinase_dom"/>
</dbReference>
<dbReference type="GO" id="GO:0016036">
    <property type="term" value="P:cellular response to phosphate starvation"/>
    <property type="evidence" value="ECO:0007669"/>
    <property type="project" value="TreeGrafter"/>
</dbReference>
<dbReference type="Gene3D" id="3.30.565.10">
    <property type="entry name" value="Histidine kinase-like ATPase, C-terminal domain"/>
    <property type="match status" value="1"/>
</dbReference>
<dbReference type="RefSeq" id="WP_094722741.1">
    <property type="nucleotide sequence ID" value="NZ_MWWS01000004.1"/>
</dbReference>
<evidence type="ECO:0000256" key="4">
    <source>
        <dbReference type="ARBA" id="ARBA00022679"/>
    </source>
</evidence>
<dbReference type="EMBL" id="MWWS01000004">
    <property type="protein sequence ID" value="OZG50237.1"/>
    <property type="molecule type" value="Genomic_DNA"/>
</dbReference>
<accession>A0A261ETR2</accession>
<proteinExistence type="predicted"/>
<dbReference type="SMART" id="SM00387">
    <property type="entry name" value="HATPase_c"/>
    <property type="match status" value="1"/>
</dbReference>
<evidence type="ECO:0000256" key="3">
    <source>
        <dbReference type="ARBA" id="ARBA00022553"/>
    </source>
</evidence>
<evidence type="ECO:0000256" key="7">
    <source>
        <dbReference type="ARBA" id="ARBA00039401"/>
    </source>
</evidence>
<dbReference type="AlphaFoldDB" id="A0A261ETR2"/>
<organism evidence="9 10">
    <name type="scientific">Bombiscardovia coagulans</name>
    <dbReference type="NCBI Taxonomy" id="686666"/>
    <lineage>
        <taxon>Bacteria</taxon>
        <taxon>Bacillati</taxon>
        <taxon>Actinomycetota</taxon>
        <taxon>Actinomycetes</taxon>
        <taxon>Bifidobacteriales</taxon>
        <taxon>Bifidobacteriaceae</taxon>
        <taxon>Bombiscardovia</taxon>
    </lineage>
</organism>
<evidence type="ECO:0000313" key="10">
    <source>
        <dbReference type="Proteomes" id="UP000216004"/>
    </source>
</evidence>
<evidence type="ECO:0000313" key="9">
    <source>
        <dbReference type="EMBL" id="OZG50237.1"/>
    </source>
</evidence>
<dbReference type="GO" id="GO:0004721">
    <property type="term" value="F:phosphoprotein phosphatase activity"/>
    <property type="evidence" value="ECO:0007669"/>
    <property type="project" value="TreeGrafter"/>
</dbReference>
<dbReference type="Pfam" id="PF02518">
    <property type="entry name" value="HATPase_c"/>
    <property type="match status" value="1"/>
</dbReference>
<evidence type="ECO:0000256" key="6">
    <source>
        <dbReference type="ARBA" id="ARBA00023012"/>
    </source>
</evidence>
<sequence>MTSWYARICSLVHGGSKGQLEDQGEDLDQTSQRVLSLLSSAVVVVDRDGRVVRSSPAAYRFSIVSQDRIENAQVNKAIAQAWQSQKVSHFSLITQTPDALVDVSAYPDKPEETVSGASRPNWLKVTVGAITSDFVLVLIDDTSEAKRFEQTRQAFVEHVSQQLLKPVSALEQLAASVNTLAEEPVAEAGAIKERMESISQDAQELTSYSSYLRRMLSDLLLLLRAQEQVDTSSANVMSVNTAVRTVIDSLQTKAEEAGVKLSYQGKFDLQVHGDSEQIRAAVRKLVENAIRYSPKGSTVSIIVKASAEGNHALIQVIDRGQGIAKKDQEHVFERFYRGADQTQSSKVGVGLGLSIAKHVALTHHGSLTLWSAPGQGSTFTLTLPLAQVTEDSNMNDREE</sequence>
<dbReference type="OrthoDB" id="9813151at2"/>
<keyword evidence="6" id="KW-0902">Two-component regulatory system</keyword>
<dbReference type="GO" id="GO:0005886">
    <property type="term" value="C:plasma membrane"/>
    <property type="evidence" value="ECO:0007669"/>
    <property type="project" value="TreeGrafter"/>
</dbReference>
<dbReference type="PROSITE" id="PS50109">
    <property type="entry name" value="HIS_KIN"/>
    <property type="match status" value="1"/>
</dbReference>
<keyword evidence="10" id="KW-1185">Reference proteome</keyword>
<dbReference type="EC" id="2.7.13.3" evidence="2"/>
<evidence type="ECO:0000256" key="2">
    <source>
        <dbReference type="ARBA" id="ARBA00012438"/>
    </source>
</evidence>
<keyword evidence="4" id="KW-0808">Transferase</keyword>
<evidence type="ECO:0000256" key="1">
    <source>
        <dbReference type="ARBA" id="ARBA00000085"/>
    </source>
</evidence>